<dbReference type="Proteomes" id="UP001189624">
    <property type="component" value="Chromosome 9"/>
</dbReference>
<evidence type="ECO:0000256" key="2">
    <source>
        <dbReference type="ARBA" id="ARBA00010131"/>
    </source>
</evidence>
<gene>
    <name evidence="8" type="ORF">AYBTSS11_LOCUS26040</name>
</gene>
<keyword evidence="4 7" id="KW-1133">Transmembrane helix</keyword>
<keyword evidence="5 7" id="KW-0472">Membrane</keyword>
<dbReference type="Gramene" id="rna-AYBTSS11_LOCUS26040">
    <property type="protein sequence ID" value="CAJ1973973.1"/>
    <property type="gene ID" value="gene-AYBTSS11_LOCUS26040"/>
</dbReference>
<dbReference type="EMBL" id="OY731406">
    <property type="protein sequence ID" value="CAJ1973973.1"/>
    <property type="molecule type" value="Genomic_DNA"/>
</dbReference>
<dbReference type="PANTHER" id="PTHR33966">
    <property type="entry name" value="PROTEIN ODR-4 HOMOLOG"/>
    <property type="match status" value="1"/>
</dbReference>
<proteinExistence type="inferred from homology"/>
<protein>
    <recommendedName>
        <fullName evidence="10">Protein odr-4 homolog</fullName>
    </recommendedName>
</protein>
<accession>A0AA86VTB5</accession>
<name>A0AA86VTB5_9FABA</name>
<evidence type="ECO:0000313" key="8">
    <source>
        <dbReference type="EMBL" id="CAJ1973973.1"/>
    </source>
</evidence>
<dbReference type="Pfam" id="PF14778">
    <property type="entry name" value="ODR4-like"/>
    <property type="match status" value="1"/>
</dbReference>
<evidence type="ECO:0008006" key="10">
    <source>
        <dbReference type="Google" id="ProtNLM"/>
    </source>
</evidence>
<evidence type="ECO:0000256" key="5">
    <source>
        <dbReference type="ARBA" id="ARBA00023136"/>
    </source>
</evidence>
<evidence type="ECO:0000256" key="4">
    <source>
        <dbReference type="ARBA" id="ARBA00022989"/>
    </source>
</evidence>
<dbReference type="AlphaFoldDB" id="A0AA86VTB5"/>
<sequence>MAKAVVGEETRLKLAEDRLSQSAVGLLIGKFSSAVGRAFLFDLVPTPHNDSGEPACSLPEPDKKKGPKPKSKSEPADSSSLFIDKDWVAEHARQVSRMLVGGMKVVGLYAWVSDTAFKNSTIMLCQTVKVVADAAPVVAGDWDERLLLHICYSPRRWNCRNCSLSSNITSSSLRPCDFKTGKILTSLQTYKCMYNFNLRLPILRDSASKFQTLSDTLRHVISVHAKELSGAKALIDGKLVVESESYSSDGVHEVELLLPFLNNSSIEACSQGDVVGLLSFSGLICSFAYLNSKEPISQAVTDIKGDIIKSLQSRLDIICDEVDVDSGNNHDVGSQASNEISVEKPVPQLVLRILRVILKRQSSAWGFCLVRKGCSLPFPKRVFAPWLAGVYVCDYLQPSETVEVFKDHCMELLSMKAPTDVSTILEPEKEVLSLKTKSFWDVAVPSNSELRLMEDKSKRDGGGKSSSSKTVKPGHINVVAAALILLLSVLVGFVLFFLKG</sequence>
<organism evidence="8 9">
    <name type="scientific">Sphenostylis stenocarpa</name>
    <dbReference type="NCBI Taxonomy" id="92480"/>
    <lineage>
        <taxon>Eukaryota</taxon>
        <taxon>Viridiplantae</taxon>
        <taxon>Streptophyta</taxon>
        <taxon>Embryophyta</taxon>
        <taxon>Tracheophyta</taxon>
        <taxon>Spermatophyta</taxon>
        <taxon>Magnoliopsida</taxon>
        <taxon>eudicotyledons</taxon>
        <taxon>Gunneridae</taxon>
        <taxon>Pentapetalae</taxon>
        <taxon>rosids</taxon>
        <taxon>fabids</taxon>
        <taxon>Fabales</taxon>
        <taxon>Fabaceae</taxon>
        <taxon>Papilionoideae</taxon>
        <taxon>50 kb inversion clade</taxon>
        <taxon>NPAAA clade</taxon>
        <taxon>indigoferoid/millettioid clade</taxon>
        <taxon>Phaseoleae</taxon>
        <taxon>Sphenostylis</taxon>
    </lineage>
</organism>
<keyword evidence="3 7" id="KW-0812">Transmembrane</keyword>
<reference evidence="8" key="1">
    <citation type="submission" date="2023-10" db="EMBL/GenBank/DDBJ databases">
        <authorList>
            <person name="Domelevo Entfellner J.-B."/>
        </authorList>
    </citation>
    <scope>NUCLEOTIDE SEQUENCE</scope>
</reference>
<dbReference type="GO" id="GO:0012505">
    <property type="term" value="C:endomembrane system"/>
    <property type="evidence" value="ECO:0007669"/>
    <property type="project" value="TreeGrafter"/>
</dbReference>
<dbReference type="GO" id="GO:0016020">
    <property type="term" value="C:membrane"/>
    <property type="evidence" value="ECO:0007669"/>
    <property type="project" value="UniProtKB-SubCell"/>
</dbReference>
<evidence type="ECO:0000256" key="1">
    <source>
        <dbReference type="ARBA" id="ARBA00004370"/>
    </source>
</evidence>
<evidence type="ECO:0000256" key="6">
    <source>
        <dbReference type="SAM" id="MobiDB-lite"/>
    </source>
</evidence>
<feature type="region of interest" description="Disordered" evidence="6">
    <location>
        <begin position="50"/>
        <end position="78"/>
    </location>
</feature>
<dbReference type="InterPro" id="IPR029454">
    <property type="entry name" value="ODR-4-like"/>
</dbReference>
<feature type="transmembrane region" description="Helical" evidence="7">
    <location>
        <begin position="476"/>
        <end position="498"/>
    </location>
</feature>
<evidence type="ECO:0000256" key="7">
    <source>
        <dbReference type="SAM" id="Phobius"/>
    </source>
</evidence>
<comment type="similarity">
    <text evidence="2">Belongs to the ODR-4 family.</text>
</comment>
<keyword evidence="9" id="KW-1185">Reference proteome</keyword>
<dbReference type="PANTHER" id="PTHR33966:SF1">
    <property type="entry name" value="PROTEIN ODR-4 HOMOLOG"/>
    <property type="match status" value="1"/>
</dbReference>
<dbReference type="GO" id="GO:0008104">
    <property type="term" value="P:intracellular protein localization"/>
    <property type="evidence" value="ECO:0007669"/>
    <property type="project" value="TreeGrafter"/>
</dbReference>
<evidence type="ECO:0000313" key="9">
    <source>
        <dbReference type="Proteomes" id="UP001189624"/>
    </source>
</evidence>
<comment type="subcellular location">
    <subcellularLocation>
        <location evidence="1">Membrane</location>
    </subcellularLocation>
</comment>
<evidence type="ECO:0000256" key="3">
    <source>
        <dbReference type="ARBA" id="ARBA00022692"/>
    </source>
</evidence>